<dbReference type="KEGG" id="nfl:COO91_06997"/>
<gene>
    <name evidence="1" type="ORF">COO91_06997</name>
</gene>
<evidence type="ECO:0000313" key="1">
    <source>
        <dbReference type="EMBL" id="AUB40961.1"/>
    </source>
</evidence>
<name>A0A2K8SZV1_9NOSO</name>
<dbReference type="EMBL" id="CP024785">
    <property type="protein sequence ID" value="AUB40961.1"/>
    <property type="molecule type" value="Genomic_DNA"/>
</dbReference>
<accession>A0A2K8SZV1</accession>
<proteinExistence type="predicted"/>
<dbReference type="Proteomes" id="UP000232003">
    <property type="component" value="Chromosome"/>
</dbReference>
<reference evidence="1 2" key="1">
    <citation type="submission" date="2017-11" db="EMBL/GenBank/DDBJ databases">
        <title>Complete genome of a free-living desiccation-tolerant cyanobacterium and its photosynthetic adaptation to extreme terrestrial habitat.</title>
        <authorList>
            <person name="Shang J."/>
        </authorList>
    </citation>
    <scope>NUCLEOTIDE SEQUENCE [LARGE SCALE GENOMIC DNA]</scope>
    <source>
        <strain evidence="1 2">CCNUN1</strain>
    </source>
</reference>
<organism evidence="1 2">
    <name type="scientific">Nostoc flagelliforme CCNUN1</name>
    <dbReference type="NCBI Taxonomy" id="2038116"/>
    <lineage>
        <taxon>Bacteria</taxon>
        <taxon>Bacillati</taxon>
        <taxon>Cyanobacteriota</taxon>
        <taxon>Cyanophyceae</taxon>
        <taxon>Nostocales</taxon>
        <taxon>Nostocaceae</taxon>
        <taxon>Nostoc</taxon>
    </lineage>
</organism>
<protein>
    <submittedName>
        <fullName evidence="1">Uncharacterized protein</fullName>
    </submittedName>
</protein>
<sequence>MQSAVIYKINSYLFFSFYLLKSAIKGTKPAIADFVYIVPGFK</sequence>
<keyword evidence="2" id="KW-1185">Reference proteome</keyword>
<evidence type="ECO:0000313" key="2">
    <source>
        <dbReference type="Proteomes" id="UP000232003"/>
    </source>
</evidence>
<dbReference type="AlphaFoldDB" id="A0A2K8SZV1"/>